<name>A0AB34KQU5_9PEZI</name>
<keyword evidence="2 5" id="KW-0812">Transmembrane</keyword>
<dbReference type="GO" id="GO:0046873">
    <property type="term" value="F:metal ion transmembrane transporter activity"/>
    <property type="evidence" value="ECO:0007669"/>
    <property type="project" value="InterPro"/>
</dbReference>
<keyword evidence="3 5" id="KW-1133">Transmembrane helix</keyword>
<dbReference type="InterPro" id="IPR002523">
    <property type="entry name" value="MgTranspt_CorA/ZnTranspt_ZntB"/>
</dbReference>
<evidence type="ECO:0000313" key="6">
    <source>
        <dbReference type="EMBL" id="KAL1586166.1"/>
    </source>
</evidence>
<dbReference type="SUPFAM" id="SSF144083">
    <property type="entry name" value="Magnesium transport protein CorA, transmembrane region"/>
    <property type="match status" value="1"/>
</dbReference>
<keyword evidence="7" id="KW-1185">Reference proteome</keyword>
<evidence type="ECO:0000256" key="2">
    <source>
        <dbReference type="ARBA" id="ARBA00022692"/>
    </source>
</evidence>
<dbReference type="GO" id="GO:0016020">
    <property type="term" value="C:membrane"/>
    <property type="evidence" value="ECO:0007669"/>
    <property type="project" value="UniProtKB-SubCell"/>
</dbReference>
<accession>A0AB34KQU5</accession>
<dbReference type="Pfam" id="PF01544">
    <property type="entry name" value="CorA"/>
    <property type="match status" value="1"/>
</dbReference>
<dbReference type="AlphaFoldDB" id="A0AB34KQU5"/>
<evidence type="ECO:0000313" key="7">
    <source>
        <dbReference type="Proteomes" id="UP000803884"/>
    </source>
</evidence>
<proteinExistence type="predicted"/>
<sequence>MRVSYFRASKHFYLFLVESSLNLPNNSEVNSHVGQHRPCTRLYYSASKSGVTLPGRMDREGQIFSPFDSLKQALSHGWFLDYIFAPTNFAGNEILSAIRPHPLVYMLADVLWTHNMRHLDKEVKRISFSHNKNPQSDTDRKLHTLREDIEYLKSSVQQTNRHAPATLQDYFLNASDWPGRPDITPLDYLSQLAEDATALQTFLTDSLNLLLASLALQGNERANILTVLAAVYVPLSFVASIFGMNLKELNGSDQPLWVCLEVLGVVLIVTAAVITGYVKRAWICRTLQRVLPGAR</sequence>
<comment type="caution">
    <text evidence="6">The sequence shown here is derived from an EMBL/GenBank/DDBJ whole genome shotgun (WGS) entry which is preliminary data.</text>
</comment>
<evidence type="ECO:0000256" key="3">
    <source>
        <dbReference type="ARBA" id="ARBA00022989"/>
    </source>
</evidence>
<dbReference type="GeneID" id="96006299"/>
<reference evidence="6 7" key="1">
    <citation type="journal article" date="2020" name="Microbiol. Resour. Announc.">
        <title>Draft Genome Sequence of a Cladosporium Species Isolated from the Mesophotic Ascidian Didemnum maculosum.</title>
        <authorList>
            <person name="Gioti A."/>
            <person name="Siaperas R."/>
            <person name="Nikolaivits E."/>
            <person name="Le Goff G."/>
            <person name="Ouazzani J."/>
            <person name="Kotoulas G."/>
            <person name="Topakas E."/>
        </authorList>
    </citation>
    <scope>NUCLEOTIDE SEQUENCE [LARGE SCALE GENOMIC DNA]</scope>
    <source>
        <strain evidence="6 7">TM138-S3</strain>
    </source>
</reference>
<protein>
    <submittedName>
        <fullName evidence="6">Uncharacterized protein</fullName>
    </submittedName>
</protein>
<feature type="transmembrane region" description="Helical" evidence="5">
    <location>
        <begin position="224"/>
        <end position="243"/>
    </location>
</feature>
<evidence type="ECO:0000256" key="5">
    <source>
        <dbReference type="SAM" id="Phobius"/>
    </source>
</evidence>
<comment type="subcellular location">
    <subcellularLocation>
        <location evidence="1">Membrane</location>
        <topology evidence="1">Multi-pass membrane protein</topology>
    </subcellularLocation>
</comment>
<organism evidence="6 7">
    <name type="scientific">Cladosporium halotolerans</name>
    <dbReference type="NCBI Taxonomy" id="1052096"/>
    <lineage>
        <taxon>Eukaryota</taxon>
        <taxon>Fungi</taxon>
        <taxon>Dikarya</taxon>
        <taxon>Ascomycota</taxon>
        <taxon>Pezizomycotina</taxon>
        <taxon>Dothideomycetes</taxon>
        <taxon>Dothideomycetidae</taxon>
        <taxon>Cladosporiales</taxon>
        <taxon>Cladosporiaceae</taxon>
        <taxon>Cladosporium</taxon>
    </lineage>
</organism>
<dbReference type="Proteomes" id="UP000803884">
    <property type="component" value="Unassembled WGS sequence"/>
</dbReference>
<dbReference type="Gene3D" id="1.20.58.340">
    <property type="entry name" value="Magnesium transport protein CorA, transmembrane region"/>
    <property type="match status" value="1"/>
</dbReference>
<gene>
    <name evidence="6" type="ORF">WHR41_04855</name>
</gene>
<evidence type="ECO:0000256" key="4">
    <source>
        <dbReference type="ARBA" id="ARBA00023136"/>
    </source>
</evidence>
<dbReference type="EMBL" id="JAAQHG020000016">
    <property type="protein sequence ID" value="KAL1586166.1"/>
    <property type="molecule type" value="Genomic_DNA"/>
</dbReference>
<feature type="transmembrane region" description="Helical" evidence="5">
    <location>
        <begin position="255"/>
        <end position="278"/>
    </location>
</feature>
<evidence type="ECO:0000256" key="1">
    <source>
        <dbReference type="ARBA" id="ARBA00004141"/>
    </source>
</evidence>
<dbReference type="InterPro" id="IPR045863">
    <property type="entry name" value="CorA_TM1_TM2"/>
</dbReference>
<dbReference type="RefSeq" id="XP_069229271.1">
    <property type="nucleotide sequence ID" value="XM_069373461.1"/>
</dbReference>
<keyword evidence="4 5" id="KW-0472">Membrane</keyword>